<name>A0A1F6CXZ2_9BACT</name>
<evidence type="ECO:0000313" key="1">
    <source>
        <dbReference type="EMBL" id="OGG53930.1"/>
    </source>
</evidence>
<gene>
    <name evidence="1" type="ORF">A2851_03430</name>
</gene>
<dbReference type="STRING" id="1798480.A2851_03430"/>
<dbReference type="AlphaFoldDB" id="A0A1F6CXZ2"/>
<accession>A0A1F6CXZ2</accession>
<protein>
    <submittedName>
        <fullName evidence="1">Uncharacterized protein</fullName>
    </submittedName>
</protein>
<dbReference type="Proteomes" id="UP000176863">
    <property type="component" value="Unassembled WGS sequence"/>
</dbReference>
<proteinExistence type="predicted"/>
<sequence length="117" mass="13107">MLEQPKKSVENLAEKATPKAFVADAAHMAIRELGHEHKWGTTNEDTIIAGINEAMVRYSPHEIPQSVDEWKRIAFISGEELIKDLELLGFEANDTIIDGYRAALDAYLKEIINTNNA</sequence>
<organism evidence="1 2">
    <name type="scientific">Candidatus Kaiserbacteria bacterium RIFCSPHIGHO2_01_FULL_53_29</name>
    <dbReference type="NCBI Taxonomy" id="1798480"/>
    <lineage>
        <taxon>Bacteria</taxon>
        <taxon>Candidatus Kaiseribacteriota</taxon>
    </lineage>
</organism>
<reference evidence="1 2" key="1">
    <citation type="journal article" date="2016" name="Nat. Commun.">
        <title>Thousands of microbial genomes shed light on interconnected biogeochemical processes in an aquifer system.</title>
        <authorList>
            <person name="Anantharaman K."/>
            <person name="Brown C.T."/>
            <person name="Hug L.A."/>
            <person name="Sharon I."/>
            <person name="Castelle C.J."/>
            <person name="Probst A.J."/>
            <person name="Thomas B.C."/>
            <person name="Singh A."/>
            <person name="Wilkins M.J."/>
            <person name="Karaoz U."/>
            <person name="Brodie E.L."/>
            <person name="Williams K.H."/>
            <person name="Hubbard S.S."/>
            <person name="Banfield J.F."/>
        </authorList>
    </citation>
    <scope>NUCLEOTIDE SEQUENCE [LARGE SCALE GENOMIC DNA]</scope>
</reference>
<comment type="caution">
    <text evidence="1">The sequence shown here is derived from an EMBL/GenBank/DDBJ whole genome shotgun (WGS) entry which is preliminary data.</text>
</comment>
<evidence type="ECO:0000313" key="2">
    <source>
        <dbReference type="Proteomes" id="UP000176863"/>
    </source>
</evidence>
<dbReference type="EMBL" id="MFKT01000007">
    <property type="protein sequence ID" value="OGG53930.1"/>
    <property type="molecule type" value="Genomic_DNA"/>
</dbReference>